<dbReference type="EMBL" id="JAUIZM010000001">
    <property type="protein sequence ID" value="KAK1401142.1"/>
    <property type="molecule type" value="Genomic_DNA"/>
</dbReference>
<dbReference type="InterPro" id="IPR029480">
    <property type="entry name" value="Transpos_assoc"/>
</dbReference>
<sequence>MESICVATLKLDVDSFSVQDSSKGLLYGFTLGMFADYEGFLQLRFVTGIMNLSSDRSWMGRRKSSTEIGATAEFRAGCQVFLEYAYSHPKCVNDKNQIRCPCHKCKNNNYLDRDIVNYHLLVTGFMKNYEECWWAHGQTRDGGFTVNNPGSSSNYHMNEMVHNMAGPDFDWEQAREQPMNSDAKDFFKLLDEGSEPLWDGCIKHSKLSAVATILNIKADHNMSHECFESLLKAIKNYFTDEVLTKANRVSRNDDGGNVELNGRLAVFGLSGRAYGKEKRIFMPEKELHAAHTYILLNCEEIEEYVRFYDGELKVKHPGITDKDIESIRAKEFAHWIKDKALAVESTIPGNVLALAMGPDRDQVSRNGYKVNGYDFHTKAYGLSKKTTNSEKGIRVDKHGIIDIDLHKTTYSNEPFVLPTQTTQVYYTASPGKKRDRLPADWKVVIHTPARRREEVVDGDIYQEQMLHRPDVINVDEGEIIQLDGGDDPQEMDPALLLVSDNEEEEELLTDTDTESENEEDDGYEFGRENDSESDNDT</sequence>
<reference evidence="4" key="1">
    <citation type="submission" date="2023-02" db="EMBL/GenBank/DDBJ databases">
        <title>Genome of toxic invasive species Heracleum sosnowskyi carries increased number of genes despite the absence of recent whole-genome duplications.</title>
        <authorList>
            <person name="Schelkunov M."/>
            <person name="Shtratnikova V."/>
            <person name="Makarenko M."/>
            <person name="Klepikova A."/>
            <person name="Omelchenko D."/>
            <person name="Novikova G."/>
            <person name="Obukhova E."/>
            <person name="Bogdanov V."/>
            <person name="Penin A."/>
            <person name="Logacheva M."/>
        </authorList>
    </citation>
    <scope>NUCLEOTIDE SEQUENCE</scope>
    <source>
        <strain evidence="4">Hsosn_3</strain>
        <tissue evidence="4">Leaf</tissue>
    </source>
</reference>
<protein>
    <recommendedName>
        <fullName evidence="6">Transposase</fullName>
    </recommendedName>
</protein>
<feature type="compositionally biased region" description="Acidic residues" evidence="1">
    <location>
        <begin position="500"/>
        <end position="523"/>
    </location>
</feature>
<gene>
    <name evidence="4" type="ORF">POM88_000747</name>
</gene>
<comment type="caution">
    <text evidence="4">The sequence shown here is derived from an EMBL/GenBank/DDBJ whole genome shotgun (WGS) entry which is preliminary data.</text>
</comment>
<dbReference type="Pfam" id="PF13952">
    <property type="entry name" value="DUF4216"/>
    <property type="match status" value="1"/>
</dbReference>
<evidence type="ECO:0000259" key="3">
    <source>
        <dbReference type="Pfam" id="PF13963"/>
    </source>
</evidence>
<dbReference type="AlphaFoldDB" id="A0AAD8JEV2"/>
<dbReference type="Pfam" id="PF13963">
    <property type="entry name" value="Transpos_assoc"/>
    <property type="match status" value="1"/>
</dbReference>
<dbReference type="PANTHER" id="PTHR48258">
    <property type="entry name" value="DUF4218 DOMAIN-CONTAINING PROTEIN-RELATED"/>
    <property type="match status" value="1"/>
</dbReference>
<accession>A0AAD8JEV2</accession>
<dbReference type="Proteomes" id="UP001237642">
    <property type="component" value="Unassembled WGS sequence"/>
</dbReference>
<feature type="region of interest" description="Disordered" evidence="1">
    <location>
        <begin position="498"/>
        <end position="537"/>
    </location>
</feature>
<feature type="domain" description="Transposase-associated" evidence="3">
    <location>
        <begin position="56"/>
        <end position="137"/>
    </location>
</feature>
<evidence type="ECO:0008006" key="6">
    <source>
        <dbReference type="Google" id="ProtNLM"/>
    </source>
</evidence>
<proteinExistence type="predicted"/>
<organism evidence="4 5">
    <name type="scientific">Heracleum sosnowskyi</name>
    <dbReference type="NCBI Taxonomy" id="360622"/>
    <lineage>
        <taxon>Eukaryota</taxon>
        <taxon>Viridiplantae</taxon>
        <taxon>Streptophyta</taxon>
        <taxon>Embryophyta</taxon>
        <taxon>Tracheophyta</taxon>
        <taxon>Spermatophyta</taxon>
        <taxon>Magnoliopsida</taxon>
        <taxon>eudicotyledons</taxon>
        <taxon>Gunneridae</taxon>
        <taxon>Pentapetalae</taxon>
        <taxon>asterids</taxon>
        <taxon>campanulids</taxon>
        <taxon>Apiales</taxon>
        <taxon>Apiaceae</taxon>
        <taxon>Apioideae</taxon>
        <taxon>apioid superclade</taxon>
        <taxon>Tordylieae</taxon>
        <taxon>Tordyliinae</taxon>
        <taxon>Heracleum</taxon>
    </lineage>
</organism>
<evidence type="ECO:0000313" key="4">
    <source>
        <dbReference type="EMBL" id="KAK1401142.1"/>
    </source>
</evidence>
<evidence type="ECO:0000313" key="5">
    <source>
        <dbReference type="Proteomes" id="UP001237642"/>
    </source>
</evidence>
<evidence type="ECO:0000256" key="1">
    <source>
        <dbReference type="SAM" id="MobiDB-lite"/>
    </source>
</evidence>
<reference evidence="4" key="2">
    <citation type="submission" date="2023-05" db="EMBL/GenBank/DDBJ databases">
        <authorList>
            <person name="Schelkunov M.I."/>
        </authorList>
    </citation>
    <scope>NUCLEOTIDE SEQUENCE</scope>
    <source>
        <strain evidence="4">Hsosn_3</strain>
        <tissue evidence="4">Leaf</tissue>
    </source>
</reference>
<name>A0AAD8JEV2_9APIA</name>
<dbReference type="PANTHER" id="PTHR48258:SF3">
    <property type="entry name" value="FK506-BINDING PROTEIN 4-LIKE ISOFORM X1"/>
    <property type="match status" value="1"/>
</dbReference>
<keyword evidence="5" id="KW-1185">Reference proteome</keyword>
<dbReference type="InterPro" id="IPR025312">
    <property type="entry name" value="DUF4216"/>
</dbReference>
<feature type="domain" description="DUF4216" evidence="2">
    <location>
        <begin position="388"/>
        <end position="444"/>
    </location>
</feature>
<evidence type="ECO:0000259" key="2">
    <source>
        <dbReference type="Pfam" id="PF13952"/>
    </source>
</evidence>